<dbReference type="InterPro" id="IPR001296">
    <property type="entry name" value="Glyco_trans_1"/>
</dbReference>
<evidence type="ECO:0000259" key="1">
    <source>
        <dbReference type="Pfam" id="PF00534"/>
    </source>
</evidence>
<comment type="caution">
    <text evidence="3">The sequence shown here is derived from an EMBL/GenBank/DDBJ whole genome shotgun (WGS) entry which is preliminary data.</text>
</comment>
<evidence type="ECO:0000259" key="2">
    <source>
        <dbReference type="Pfam" id="PF13439"/>
    </source>
</evidence>
<feature type="domain" description="Glycosyltransferase subfamily 4-like N-terminal" evidence="2">
    <location>
        <begin position="13"/>
        <end position="179"/>
    </location>
</feature>
<sequence>MRRILIISKFGKMGGVKTFYNNLIDYCLKNRYYVFLIFVSNSLDSEQIRKLRKNNVDFVVLNYPPYPNYFLKIIQNLHIVYLILRYSKQNRIDTIVFSQWSLLSDFLTTLLLLLRQKFVFFVHSTAKRPKKFKFLFNVINFIFRKLLRNNKVITVSEFNRKMIIENWSLNPSNVFVLYNYSNIPIIAHKNNNKTKIILTLGHIREYKNPELWLEIAFEITNQLHDVKFVWGGEGELLEKYKEKTKGNSSIEFIGYRRDVRELYENADIYLQLSKEETQGISVLDAMKSGIPCIVSDRGGLPESVINNYTGYVVNIEDKDLIMNKIKDLLVDKEKRGWMGKNSLNVYNQKFGLETWEKNLSNFL</sequence>
<dbReference type="AlphaFoldDB" id="A0A150KBV7"/>
<dbReference type="PATRIC" id="fig|1398.25.peg.3723"/>
<evidence type="ECO:0008006" key="5">
    <source>
        <dbReference type="Google" id="ProtNLM"/>
    </source>
</evidence>
<evidence type="ECO:0000313" key="4">
    <source>
        <dbReference type="Proteomes" id="UP000075304"/>
    </source>
</evidence>
<dbReference type="EMBL" id="LQYI01000075">
    <property type="protein sequence ID" value="KYC67053.1"/>
    <property type="molecule type" value="Genomic_DNA"/>
</dbReference>
<organism evidence="3 4">
    <name type="scientific">Heyndrickxia coagulans</name>
    <name type="common">Weizmannia coagulans</name>
    <dbReference type="NCBI Taxonomy" id="1398"/>
    <lineage>
        <taxon>Bacteria</taxon>
        <taxon>Bacillati</taxon>
        <taxon>Bacillota</taxon>
        <taxon>Bacilli</taxon>
        <taxon>Bacillales</taxon>
        <taxon>Bacillaceae</taxon>
        <taxon>Heyndrickxia</taxon>
    </lineage>
</organism>
<dbReference type="Gene3D" id="3.40.50.2000">
    <property type="entry name" value="Glycogen Phosphorylase B"/>
    <property type="match status" value="2"/>
</dbReference>
<dbReference type="PANTHER" id="PTHR45947:SF3">
    <property type="entry name" value="SULFOQUINOVOSYL TRANSFERASE SQD2"/>
    <property type="match status" value="1"/>
</dbReference>
<feature type="domain" description="Glycosyl transferase family 1" evidence="1">
    <location>
        <begin position="188"/>
        <end position="342"/>
    </location>
</feature>
<dbReference type="Pfam" id="PF13439">
    <property type="entry name" value="Glyco_transf_4"/>
    <property type="match status" value="1"/>
</dbReference>
<proteinExistence type="predicted"/>
<accession>A0A150KBV7</accession>
<reference evidence="3 4" key="1">
    <citation type="submission" date="2016-01" db="EMBL/GenBank/DDBJ databases">
        <title>Genome Sequences of Twelve Sporeforming Bacillus Species Isolated from Foods.</title>
        <authorList>
            <person name="Berendsen E.M."/>
            <person name="Wells-Bennik M.H."/>
            <person name="Krawcyk A.O."/>
            <person name="De Jong A."/>
            <person name="Holsappel S."/>
            <person name="Eijlander R.T."/>
            <person name="Kuipers O.P."/>
        </authorList>
    </citation>
    <scope>NUCLEOTIDE SEQUENCE [LARGE SCALE GENOMIC DNA]</scope>
    <source>
        <strain evidence="3 4">B4099</strain>
    </source>
</reference>
<protein>
    <recommendedName>
        <fullName evidence="5">Glycosyltransferase</fullName>
    </recommendedName>
</protein>
<dbReference type="PANTHER" id="PTHR45947">
    <property type="entry name" value="SULFOQUINOVOSYL TRANSFERASE SQD2"/>
    <property type="match status" value="1"/>
</dbReference>
<evidence type="ECO:0000313" key="3">
    <source>
        <dbReference type="EMBL" id="KYC67053.1"/>
    </source>
</evidence>
<dbReference type="SUPFAM" id="SSF53756">
    <property type="entry name" value="UDP-Glycosyltransferase/glycogen phosphorylase"/>
    <property type="match status" value="1"/>
</dbReference>
<dbReference type="Proteomes" id="UP000075304">
    <property type="component" value="Unassembled WGS sequence"/>
</dbReference>
<dbReference type="CDD" id="cd03801">
    <property type="entry name" value="GT4_PimA-like"/>
    <property type="match status" value="1"/>
</dbReference>
<dbReference type="Pfam" id="PF00534">
    <property type="entry name" value="Glycos_transf_1"/>
    <property type="match status" value="1"/>
</dbReference>
<name>A0A150KBV7_HEYCO</name>
<dbReference type="InterPro" id="IPR050194">
    <property type="entry name" value="Glycosyltransferase_grp1"/>
</dbReference>
<dbReference type="InterPro" id="IPR028098">
    <property type="entry name" value="Glyco_trans_4-like_N"/>
</dbReference>
<dbReference type="GO" id="GO:0016757">
    <property type="term" value="F:glycosyltransferase activity"/>
    <property type="evidence" value="ECO:0007669"/>
    <property type="project" value="InterPro"/>
</dbReference>
<gene>
    <name evidence="3" type="ORF">B4099_1047</name>
</gene>